<keyword evidence="1" id="KW-0812">Transmembrane</keyword>
<keyword evidence="3" id="KW-1185">Reference proteome</keyword>
<dbReference type="InParanoid" id="A0A409XDQ2"/>
<dbReference type="Proteomes" id="UP000283269">
    <property type="component" value="Unassembled WGS sequence"/>
</dbReference>
<proteinExistence type="predicted"/>
<evidence type="ECO:0000313" key="2">
    <source>
        <dbReference type="EMBL" id="PPQ88913.1"/>
    </source>
</evidence>
<reference evidence="2 3" key="1">
    <citation type="journal article" date="2018" name="Evol. Lett.">
        <title>Horizontal gene cluster transfer increased hallucinogenic mushroom diversity.</title>
        <authorList>
            <person name="Reynolds H.T."/>
            <person name="Vijayakumar V."/>
            <person name="Gluck-Thaler E."/>
            <person name="Korotkin H.B."/>
            <person name="Matheny P.B."/>
            <person name="Slot J.C."/>
        </authorList>
    </citation>
    <scope>NUCLEOTIDE SEQUENCE [LARGE SCALE GENOMIC DNA]</scope>
    <source>
        <strain evidence="2 3">2631</strain>
    </source>
</reference>
<evidence type="ECO:0000256" key="1">
    <source>
        <dbReference type="SAM" id="Phobius"/>
    </source>
</evidence>
<name>A0A409XDQ2_PSICY</name>
<sequence>MSGLGIHRILYKRWSLKAKHGMRRLHNQEHSLDPTVIFVNQIKWNKTVRMMVTVWKLAWVCNAMILPLSIAVLQINSIITTTFGRTSALMSIAFSCAGLLSSGVYVSGKLDLKHKKMESKWREASREPKSAQSIEFWASISLPVSSLIWFVCR</sequence>
<keyword evidence="1" id="KW-0472">Membrane</keyword>
<feature type="transmembrane region" description="Helical" evidence="1">
    <location>
        <begin position="87"/>
        <end position="112"/>
    </location>
</feature>
<dbReference type="OrthoDB" id="3056775at2759"/>
<dbReference type="EMBL" id="NHYD01001992">
    <property type="protein sequence ID" value="PPQ88913.1"/>
    <property type="molecule type" value="Genomic_DNA"/>
</dbReference>
<organism evidence="2 3">
    <name type="scientific">Psilocybe cyanescens</name>
    <dbReference type="NCBI Taxonomy" id="93625"/>
    <lineage>
        <taxon>Eukaryota</taxon>
        <taxon>Fungi</taxon>
        <taxon>Dikarya</taxon>
        <taxon>Basidiomycota</taxon>
        <taxon>Agaricomycotina</taxon>
        <taxon>Agaricomycetes</taxon>
        <taxon>Agaricomycetidae</taxon>
        <taxon>Agaricales</taxon>
        <taxon>Agaricineae</taxon>
        <taxon>Strophariaceae</taxon>
        <taxon>Psilocybe</taxon>
    </lineage>
</organism>
<comment type="caution">
    <text evidence="2">The sequence shown here is derived from an EMBL/GenBank/DDBJ whole genome shotgun (WGS) entry which is preliminary data.</text>
</comment>
<accession>A0A409XDQ2</accession>
<keyword evidence="1" id="KW-1133">Transmembrane helix</keyword>
<feature type="transmembrane region" description="Helical" evidence="1">
    <location>
        <begin position="53"/>
        <end position="75"/>
    </location>
</feature>
<evidence type="ECO:0000313" key="3">
    <source>
        <dbReference type="Proteomes" id="UP000283269"/>
    </source>
</evidence>
<gene>
    <name evidence="2" type="ORF">CVT25_009148</name>
</gene>
<protein>
    <submittedName>
        <fullName evidence="2">Uncharacterized protein</fullName>
    </submittedName>
</protein>
<dbReference type="AlphaFoldDB" id="A0A409XDQ2"/>